<dbReference type="EMBL" id="BJVJ01000028">
    <property type="protein sequence ID" value="GEL24075.1"/>
    <property type="molecule type" value="Genomic_DNA"/>
</dbReference>
<dbReference type="InterPro" id="IPR016181">
    <property type="entry name" value="Acyl_CoA_acyltransferase"/>
</dbReference>
<organism evidence="2 3">
    <name type="scientific">Pseudonocardia sulfidoxydans NBRC 16205</name>
    <dbReference type="NCBI Taxonomy" id="1223511"/>
    <lineage>
        <taxon>Bacteria</taxon>
        <taxon>Bacillati</taxon>
        <taxon>Actinomycetota</taxon>
        <taxon>Actinomycetes</taxon>
        <taxon>Pseudonocardiales</taxon>
        <taxon>Pseudonocardiaceae</taxon>
        <taxon>Pseudonocardia</taxon>
    </lineage>
</organism>
<proteinExistence type="predicted"/>
<evidence type="ECO:0000259" key="1">
    <source>
        <dbReference type="PROSITE" id="PS51186"/>
    </source>
</evidence>
<evidence type="ECO:0000313" key="2">
    <source>
        <dbReference type="EMBL" id="GEL24075.1"/>
    </source>
</evidence>
<dbReference type="InterPro" id="IPR051908">
    <property type="entry name" value="Ribosomal_N-acetyltransferase"/>
</dbReference>
<feature type="domain" description="N-acetyltransferase" evidence="1">
    <location>
        <begin position="36"/>
        <end position="191"/>
    </location>
</feature>
<keyword evidence="3" id="KW-1185">Reference proteome</keyword>
<dbReference type="GO" id="GO:1990189">
    <property type="term" value="F:protein N-terminal-serine acetyltransferase activity"/>
    <property type="evidence" value="ECO:0007669"/>
    <property type="project" value="TreeGrafter"/>
</dbReference>
<gene>
    <name evidence="2" type="ORF">PSU4_30290</name>
</gene>
<comment type="caution">
    <text evidence="2">The sequence shown here is derived from an EMBL/GenBank/DDBJ whole genome shotgun (WGS) entry which is preliminary data.</text>
</comment>
<dbReference type="InterPro" id="IPR000182">
    <property type="entry name" value="GNAT_dom"/>
</dbReference>
<dbReference type="Pfam" id="PF13302">
    <property type="entry name" value="Acetyltransf_3"/>
    <property type="match status" value="1"/>
</dbReference>
<keyword evidence="2" id="KW-0808">Transferase</keyword>
<sequence>MDPVPEPWPLRHLVLRTPRLDLRPDDDAGLDELVAVGYRGVHPPDQMPFHVPWTDADRRYLGRGMLQYFWQQRSVLAPENWALHFLVRFEGRVVGVQTVRAKDFPGRCTVDSGSWIGMEVQGRGIGTEMRAAVLAFAFDHLGAIRATSAAFADNVRSLRVSDTLGYRRTGTATVVRRGEPADEVQVAVTPDEFVRPDWTLAVESYPACAGLLGASAPA</sequence>
<protein>
    <submittedName>
        <fullName evidence="2">Putative succinyl-CoA transferase</fullName>
    </submittedName>
</protein>
<dbReference type="RefSeq" id="WP_147108358.1">
    <property type="nucleotide sequence ID" value="NZ_BJVJ01000028.1"/>
</dbReference>
<dbReference type="PROSITE" id="PS51186">
    <property type="entry name" value="GNAT"/>
    <property type="match status" value="1"/>
</dbReference>
<dbReference type="AlphaFoldDB" id="A0A511DH12"/>
<dbReference type="GO" id="GO:0005737">
    <property type="term" value="C:cytoplasm"/>
    <property type="evidence" value="ECO:0007669"/>
    <property type="project" value="TreeGrafter"/>
</dbReference>
<dbReference type="SUPFAM" id="SSF55729">
    <property type="entry name" value="Acyl-CoA N-acyltransferases (Nat)"/>
    <property type="match status" value="1"/>
</dbReference>
<dbReference type="GO" id="GO:0008999">
    <property type="term" value="F:protein-N-terminal-alanine acetyltransferase activity"/>
    <property type="evidence" value="ECO:0007669"/>
    <property type="project" value="TreeGrafter"/>
</dbReference>
<accession>A0A511DH12</accession>
<dbReference type="PANTHER" id="PTHR43441">
    <property type="entry name" value="RIBOSOMAL-PROTEIN-SERINE ACETYLTRANSFERASE"/>
    <property type="match status" value="1"/>
</dbReference>
<dbReference type="Proteomes" id="UP000321685">
    <property type="component" value="Unassembled WGS sequence"/>
</dbReference>
<dbReference type="OrthoDB" id="3466127at2"/>
<evidence type="ECO:0000313" key="3">
    <source>
        <dbReference type="Proteomes" id="UP000321685"/>
    </source>
</evidence>
<name>A0A511DH12_9PSEU</name>
<reference evidence="2 3" key="1">
    <citation type="submission" date="2019-07" db="EMBL/GenBank/DDBJ databases">
        <title>Whole genome shotgun sequence of Pseudonocardia sulfidoxydans NBRC 16205.</title>
        <authorList>
            <person name="Hosoyama A."/>
            <person name="Uohara A."/>
            <person name="Ohji S."/>
            <person name="Ichikawa N."/>
        </authorList>
    </citation>
    <scope>NUCLEOTIDE SEQUENCE [LARGE SCALE GENOMIC DNA]</scope>
    <source>
        <strain evidence="2 3">NBRC 16205</strain>
    </source>
</reference>
<dbReference type="PANTHER" id="PTHR43441:SF11">
    <property type="entry name" value="RIBOSOMAL-PROTEIN-SERINE ACETYLTRANSFERASE"/>
    <property type="match status" value="1"/>
</dbReference>
<dbReference type="Gene3D" id="3.40.630.30">
    <property type="match status" value="1"/>
</dbReference>